<keyword evidence="2" id="KW-0732">Signal</keyword>
<dbReference type="EMBL" id="JACSIT010000065">
    <property type="protein sequence ID" value="MBC6993341.1"/>
    <property type="molecule type" value="Genomic_DNA"/>
</dbReference>
<dbReference type="InterPro" id="IPR012334">
    <property type="entry name" value="Pectin_lyas_fold"/>
</dbReference>
<comment type="caution">
    <text evidence="3">The sequence shown here is derived from an EMBL/GenBank/DDBJ whole genome shotgun (WGS) entry which is preliminary data.</text>
</comment>
<dbReference type="SUPFAM" id="SSF51126">
    <property type="entry name" value="Pectin lyase-like"/>
    <property type="match status" value="1"/>
</dbReference>
<dbReference type="InterPro" id="IPR011050">
    <property type="entry name" value="Pectin_lyase_fold/virulence"/>
</dbReference>
<dbReference type="AlphaFoldDB" id="A0A923T791"/>
<gene>
    <name evidence="3" type="ORF">H9S92_04150</name>
</gene>
<evidence type="ECO:0000313" key="4">
    <source>
        <dbReference type="Proteomes" id="UP000650081"/>
    </source>
</evidence>
<name>A0A923T791_9BACT</name>
<feature type="chain" id="PRO_5037456412" description="Right handed beta helix domain-containing protein" evidence="2">
    <location>
        <begin position="21"/>
        <end position="335"/>
    </location>
</feature>
<evidence type="ECO:0008006" key="5">
    <source>
        <dbReference type="Google" id="ProtNLM"/>
    </source>
</evidence>
<proteinExistence type="predicted"/>
<dbReference type="Proteomes" id="UP000650081">
    <property type="component" value="Unassembled WGS sequence"/>
</dbReference>
<accession>A0A923T791</accession>
<keyword evidence="4" id="KW-1185">Reference proteome</keyword>
<dbReference type="RefSeq" id="WP_187465456.1">
    <property type="nucleotide sequence ID" value="NZ_JACSIT010000065.1"/>
</dbReference>
<feature type="region of interest" description="Disordered" evidence="1">
    <location>
        <begin position="307"/>
        <end position="335"/>
    </location>
</feature>
<feature type="signal peptide" evidence="2">
    <location>
        <begin position="1"/>
        <end position="20"/>
    </location>
</feature>
<organism evidence="3 4">
    <name type="scientific">Neolewinella lacunae</name>
    <dbReference type="NCBI Taxonomy" id="1517758"/>
    <lineage>
        <taxon>Bacteria</taxon>
        <taxon>Pseudomonadati</taxon>
        <taxon>Bacteroidota</taxon>
        <taxon>Saprospiria</taxon>
        <taxon>Saprospirales</taxon>
        <taxon>Lewinellaceae</taxon>
        <taxon>Neolewinella</taxon>
    </lineage>
</organism>
<evidence type="ECO:0000313" key="3">
    <source>
        <dbReference type="EMBL" id="MBC6993341.1"/>
    </source>
</evidence>
<evidence type="ECO:0000256" key="2">
    <source>
        <dbReference type="SAM" id="SignalP"/>
    </source>
</evidence>
<reference evidence="3" key="1">
    <citation type="submission" date="2020-08" db="EMBL/GenBank/DDBJ databases">
        <title>Lewinella bacteria from marine environments.</title>
        <authorList>
            <person name="Zhong Y."/>
        </authorList>
    </citation>
    <scope>NUCLEOTIDE SEQUENCE</scope>
    <source>
        <strain evidence="3">KCTC 42187</strain>
    </source>
</reference>
<sequence>MKQLLLLFIATFLVAASGQATRIYVSPAANGSLAGSSWANATSVEDALARVVAGDEVWMLQGTYPTSRTGNREASFVVPAGVQVYGGFLGSEASPTERPAGVKSILSGDIGVVGEHADNAYTVVLMLSAGNLSSILDGFVITHGCARNFREGFGTGSAGGGLFIQGAPGATAAHQISNCHFTANRAHNGAAVFVSAGRPSFIACSFVYNTSDYNGGAVYNYGVGSEVSPIFNQCQFVDNGSNSGAGMTNNGTNGSASPLLLDCNFTNNVSTINGAAIYNISNDTGRCNLVMEGCTFEGNDSILGEDVSDSGVSPDYAERARQNGGGTLRPVSVKR</sequence>
<protein>
    <recommendedName>
        <fullName evidence="5">Right handed beta helix domain-containing protein</fullName>
    </recommendedName>
</protein>
<evidence type="ECO:0000256" key="1">
    <source>
        <dbReference type="SAM" id="MobiDB-lite"/>
    </source>
</evidence>
<dbReference type="Gene3D" id="2.160.20.10">
    <property type="entry name" value="Single-stranded right-handed beta-helix, Pectin lyase-like"/>
    <property type="match status" value="1"/>
</dbReference>